<dbReference type="Proteomes" id="UP000217549">
    <property type="component" value="Chromosome I"/>
</dbReference>
<dbReference type="RefSeq" id="WP_021907032.1">
    <property type="nucleotide sequence ID" value="NZ_CP143936.1"/>
</dbReference>
<name>A0A285PP68_9FIRM</name>
<proteinExistence type="predicted"/>
<keyword evidence="2" id="KW-1185">Reference proteome</keyword>
<organism evidence="1 2">
    <name type="scientific">Anaerobutyricum hallii</name>
    <dbReference type="NCBI Taxonomy" id="39488"/>
    <lineage>
        <taxon>Bacteria</taxon>
        <taxon>Bacillati</taxon>
        <taxon>Bacillota</taxon>
        <taxon>Clostridia</taxon>
        <taxon>Lachnospirales</taxon>
        <taxon>Lachnospiraceae</taxon>
        <taxon>Anaerobutyricum</taxon>
    </lineage>
</organism>
<dbReference type="AlphaFoldDB" id="A0A285PP68"/>
<evidence type="ECO:0008006" key="3">
    <source>
        <dbReference type="Google" id="ProtNLM"/>
    </source>
</evidence>
<accession>A0A285PP68</accession>
<dbReference type="PANTHER" id="PTHR38455:SF1">
    <property type="entry name" value="DUF951 DOMAIN-CONTAINING PROTEIN"/>
    <property type="match status" value="1"/>
</dbReference>
<sequence>MDFKVGEVIKMKKKHPCGANEWKLLRVGMDFRLQCMKCGREVMVPRKLVEKNFRGYISQDV</sequence>
<protein>
    <recommendedName>
        <fullName evidence="3">DUF951 domain-containing protein</fullName>
    </recommendedName>
</protein>
<dbReference type="PANTHER" id="PTHR38455">
    <property type="entry name" value="HYPOTHETICAL CYTOSOLIC PROTEIN"/>
    <property type="match status" value="1"/>
</dbReference>
<dbReference type="Pfam" id="PF06107">
    <property type="entry name" value="DUF951"/>
    <property type="match status" value="1"/>
</dbReference>
<reference evidence="2" key="1">
    <citation type="submission" date="2017-09" db="EMBL/GenBank/DDBJ databases">
        <authorList>
            <person name="Shetty A S."/>
        </authorList>
    </citation>
    <scope>NUCLEOTIDE SEQUENCE [LARGE SCALE GENOMIC DNA]</scope>
</reference>
<dbReference type="EMBL" id="LT907978">
    <property type="protein sequence ID" value="SOB70946.1"/>
    <property type="molecule type" value="Genomic_DNA"/>
</dbReference>
<evidence type="ECO:0000313" key="1">
    <source>
        <dbReference type="EMBL" id="SOB70946.1"/>
    </source>
</evidence>
<dbReference type="STRING" id="39488.ERS852450_00833"/>
<gene>
    <name evidence="1" type="ORF">EHLA_0178</name>
</gene>
<dbReference type="PIRSF" id="PIRSF037263">
    <property type="entry name" value="DUF951_bac"/>
    <property type="match status" value="1"/>
</dbReference>
<evidence type="ECO:0000313" key="2">
    <source>
        <dbReference type="Proteomes" id="UP000217549"/>
    </source>
</evidence>
<dbReference type="InterPro" id="IPR009296">
    <property type="entry name" value="DUF951"/>
</dbReference>
<dbReference type="KEGG" id="ehl:EHLA_0178"/>